<reference evidence="2" key="3">
    <citation type="submission" date="2025-09" db="UniProtKB">
        <authorList>
            <consortium name="Ensembl"/>
        </authorList>
    </citation>
    <scope>IDENTIFICATION</scope>
</reference>
<dbReference type="Pfam" id="PF02194">
    <property type="entry name" value="PXA"/>
    <property type="match status" value="1"/>
</dbReference>
<dbReference type="PANTHER" id="PTHR22775:SF48">
    <property type="entry name" value="SORTING NEXIN-25"/>
    <property type="match status" value="1"/>
</dbReference>
<name>A0A674HQS7_TAEGU</name>
<organism evidence="2 3">
    <name type="scientific">Taeniopygia guttata</name>
    <name type="common">Zebra finch</name>
    <name type="synonym">Poephila guttata</name>
    <dbReference type="NCBI Taxonomy" id="59729"/>
    <lineage>
        <taxon>Eukaryota</taxon>
        <taxon>Metazoa</taxon>
        <taxon>Chordata</taxon>
        <taxon>Craniata</taxon>
        <taxon>Vertebrata</taxon>
        <taxon>Euteleostomi</taxon>
        <taxon>Archelosauria</taxon>
        <taxon>Archosauria</taxon>
        <taxon>Dinosauria</taxon>
        <taxon>Saurischia</taxon>
        <taxon>Theropoda</taxon>
        <taxon>Coelurosauria</taxon>
        <taxon>Aves</taxon>
        <taxon>Neognathae</taxon>
        <taxon>Neoaves</taxon>
        <taxon>Telluraves</taxon>
        <taxon>Australaves</taxon>
        <taxon>Passeriformes</taxon>
        <taxon>Passeroidea</taxon>
        <taxon>Estrildidae</taxon>
        <taxon>Estrildinae</taxon>
        <taxon>Taeniopygia</taxon>
    </lineage>
</organism>
<dbReference type="AlphaFoldDB" id="A0A674HQS7"/>
<accession>A0A674HQS7</accession>
<dbReference type="Ensembl" id="ENSTGUT00000032408.1">
    <property type="protein sequence ID" value="ENSTGUP00000036927.1"/>
    <property type="gene ID" value="ENSTGUG00000006784.2"/>
</dbReference>
<dbReference type="Proteomes" id="UP000007754">
    <property type="component" value="Chromosome 4"/>
</dbReference>
<gene>
    <name evidence="2" type="primary">SNX25</name>
</gene>
<evidence type="ECO:0000313" key="3">
    <source>
        <dbReference type="Proteomes" id="UP000007754"/>
    </source>
</evidence>
<dbReference type="PANTHER" id="PTHR22775">
    <property type="entry name" value="SORTING NEXIN"/>
    <property type="match status" value="1"/>
</dbReference>
<dbReference type="PROSITE" id="PS51207">
    <property type="entry name" value="PXA"/>
    <property type="match status" value="1"/>
</dbReference>
<reference evidence="2 3" key="1">
    <citation type="journal article" date="2010" name="Nature">
        <title>The genome of a songbird.</title>
        <authorList>
            <person name="Warren W.C."/>
            <person name="Clayton D.F."/>
            <person name="Ellegren H."/>
            <person name="Arnold A.P."/>
            <person name="Hillier L.W."/>
            <person name="Kunstner A."/>
            <person name="Searle S."/>
            <person name="White S."/>
            <person name="Vilella A.J."/>
            <person name="Fairley S."/>
            <person name="Heger A."/>
            <person name="Kong L."/>
            <person name="Ponting C.P."/>
            <person name="Jarvis E.D."/>
            <person name="Mello C.V."/>
            <person name="Minx P."/>
            <person name="Lovell P."/>
            <person name="Velho T.A."/>
            <person name="Ferris M."/>
            <person name="Balakrishnan C.N."/>
            <person name="Sinha S."/>
            <person name="Blatti C."/>
            <person name="London S.E."/>
            <person name="Li Y."/>
            <person name="Lin Y.C."/>
            <person name="George J."/>
            <person name="Sweedler J."/>
            <person name="Southey B."/>
            <person name="Gunaratne P."/>
            <person name="Watson M."/>
            <person name="Nam K."/>
            <person name="Backstrom N."/>
            <person name="Smeds L."/>
            <person name="Nabholz B."/>
            <person name="Itoh Y."/>
            <person name="Whitney O."/>
            <person name="Pfenning A.R."/>
            <person name="Howard J."/>
            <person name="Volker M."/>
            <person name="Skinner B.M."/>
            <person name="Griffin D.K."/>
            <person name="Ye L."/>
            <person name="McLaren W.M."/>
            <person name="Flicek P."/>
            <person name="Quesada V."/>
            <person name="Velasco G."/>
            <person name="Lopez-Otin C."/>
            <person name="Puente X.S."/>
            <person name="Olender T."/>
            <person name="Lancet D."/>
            <person name="Smit A.F."/>
            <person name="Hubley R."/>
            <person name="Konkel M.K."/>
            <person name="Walker J.A."/>
            <person name="Batzer M.A."/>
            <person name="Gu W."/>
            <person name="Pollock D.D."/>
            <person name="Chen L."/>
            <person name="Cheng Z."/>
            <person name="Eichler E.E."/>
            <person name="Stapley J."/>
            <person name="Slate J."/>
            <person name="Ekblom R."/>
            <person name="Birkhead T."/>
            <person name="Burke T."/>
            <person name="Burt D."/>
            <person name="Scharff C."/>
            <person name="Adam I."/>
            <person name="Richard H."/>
            <person name="Sultan M."/>
            <person name="Soldatov A."/>
            <person name="Lehrach H."/>
            <person name="Edwards S.V."/>
            <person name="Yang S.P."/>
            <person name="Li X."/>
            <person name="Graves T."/>
            <person name="Fulton L."/>
            <person name="Nelson J."/>
            <person name="Chinwalla A."/>
            <person name="Hou S."/>
            <person name="Mardis E.R."/>
            <person name="Wilson R.K."/>
        </authorList>
    </citation>
    <scope>NUCLEOTIDE SEQUENCE [LARGE SCALE GENOMIC DNA]</scope>
</reference>
<reference evidence="2" key="2">
    <citation type="submission" date="2025-08" db="UniProtKB">
        <authorList>
            <consortium name="Ensembl"/>
        </authorList>
    </citation>
    <scope>IDENTIFICATION</scope>
</reference>
<feature type="domain" description="PXA" evidence="1">
    <location>
        <begin position="1"/>
        <end position="153"/>
    </location>
</feature>
<dbReference type="GeneTree" id="ENSGT00950000182856"/>
<protein>
    <submittedName>
        <fullName evidence="2">Sorting nexin 25</fullName>
    </submittedName>
</protein>
<dbReference type="GO" id="GO:0035091">
    <property type="term" value="F:phosphatidylinositol binding"/>
    <property type="evidence" value="ECO:0007669"/>
    <property type="project" value="TreeGrafter"/>
</dbReference>
<dbReference type="GO" id="GO:0005768">
    <property type="term" value="C:endosome"/>
    <property type="evidence" value="ECO:0007669"/>
    <property type="project" value="TreeGrafter"/>
</dbReference>
<evidence type="ECO:0000259" key="1">
    <source>
        <dbReference type="PROSITE" id="PS51207"/>
    </source>
</evidence>
<dbReference type="InterPro" id="IPR003114">
    <property type="entry name" value="Phox_assoc"/>
</dbReference>
<proteinExistence type="predicted"/>
<sequence>MDKALKEVLVVPRRMVFMSLNCFTGSFLMFDYSYRDYILSWYGQLSRDEGQLYQLLSEDFWEIAKQLRQRLSHIDVVKVVCNDVVKALLSHFCDLKGANASWGTFDSRDRGRIGFCQHEYVVSQAASDQLSTTQHLLVYPEVFLCVFVLRLAA</sequence>
<evidence type="ECO:0000313" key="2">
    <source>
        <dbReference type="Ensembl" id="ENSTGUP00000036927.1"/>
    </source>
</evidence>
<keyword evidence="3" id="KW-1185">Reference proteome</keyword>